<dbReference type="GeneID" id="36590394"/>
<dbReference type="AlphaFoldDB" id="A0A2J6TX50"/>
<feature type="region of interest" description="Disordered" evidence="1">
    <location>
        <begin position="1"/>
        <end position="65"/>
    </location>
</feature>
<feature type="compositionally biased region" description="Pro residues" evidence="1">
    <location>
        <begin position="23"/>
        <end position="36"/>
    </location>
</feature>
<protein>
    <submittedName>
        <fullName evidence="2">Uncharacterized protein</fullName>
    </submittedName>
</protein>
<feature type="compositionally biased region" description="Basic and acidic residues" evidence="1">
    <location>
        <begin position="228"/>
        <end position="257"/>
    </location>
</feature>
<dbReference type="Proteomes" id="UP000235371">
    <property type="component" value="Unassembled WGS sequence"/>
</dbReference>
<organism evidence="2 3">
    <name type="scientific">Hyaloscypha bicolor E</name>
    <dbReference type="NCBI Taxonomy" id="1095630"/>
    <lineage>
        <taxon>Eukaryota</taxon>
        <taxon>Fungi</taxon>
        <taxon>Dikarya</taxon>
        <taxon>Ascomycota</taxon>
        <taxon>Pezizomycotina</taxon>
        <taxon>Leotiomycetes</taxon>
        <taxon>Helotiales</taxon>
        <taxon>Hyaloscyphaceae</taxon>
        <taxon>Hyaloscypha</taxon>
        <taxon>Hyaloscypha bicolor</taxon>
    </lineage>
</organism>
<feature type="compositionally biased region" description="Basic and acidic residues" evidence="1">
    <location>
        <begin position="293"/>
        <end position="324"/>
    </location>
</feature>
<evidence type="ECO:0000256" key="1">
    <source>
        <dbReference type="SAM" id="MobiDB-lite"/>
    </source>
</evidence>
<gene>
    <name evidence="2" type="ORF">K444DRAFT_623746</name>
</gene>
<evidence type="ECO:0000313" key="3">
    <source>
        <dbReference type="Proteomes" id="UP000235371"/>
    </source>
</evidence>
<proteinExistence type="predicted"/>
<dbReference type="EMBL" id="KZ613740">
    <property type="protein sequence ID" value="PMD67597.1"/>
    <property type="molecule type" value="Genomic_DNA"/>
</dbReference>
<dbReference type="OrthoDB" id="5391950at2759"/>
<sequence length="342" mass="37043">MDLPTQFNSPKRKRNPPASSAIPPTPPSSSPPPPSILPISALPPMVANEEESTRTLSAGGSSPRTKVAYNFQGLRLEDAGDVGRLDLSGMSGQRELPALPVDEEAVVRKRVKILGSSKDWGEDGKVEMEIPETPDVARVKERGKEKKFAVVIGKERVSGAVDPAIGEAARGLVLSNEVDPVIFRGSGGGQAAKVKGAGLQRAYPSINRLADSKSRAKKRAGTPPLGGKGEDGEKMRVVDEERTALTWHEDEITGHDPDDPDDDGEGINGIGFKPTPAEAYARAQKRRAQMAEYRNREAREARKIRSERRRGSEVSKASREEAETARRVRFMEAEAKSIIPTN</sequence>
<feature type="region of interest" description="Disordered" evidence="1">
    <location>
        <begin position="207"/>
        <end position="324"/>
    </location>
</feature>
<keyword evidence="3" id="KW-1185">Reference proteome</keyword>
<dbReference type="InParanoid" id="A0A2J6TX50"/>
<accession>A0A2J6TX50</accession>
<evidence type="ECO:0000313" key="2">
    <source>
        <dbReference type="EMBL" id="PMD67597.1"/>
    </source>
</evidence>
<reference evidence="2 3" key="1">
    <citation type="submission" date="2016-04" db="EMBL/GenBank/DDBJ databases">
        <title>A degradative enzymes factory behind the ericoid mycorrhizal symbiosis.</title>
        <authorList>
            <consortium name="DOE Joint Genome Institute"/>
            <person name="Martino E."/>
            <person name="Morin E."/>
            <person name="Grelet G."/>
            <person name="Kuo A."/>
            <person name="Kohler A."/>
            <person name="Daghino S."/>
            <person name="Barry K."/>
            <person name="Choi C."/>
            <person name="Cichocki N."/>
            <person name="Clum A."/>
            <person name="Copeland A."/>
            <person name="Hainaut M."/>
            <person name="Haridas S."/>
            <person name="Labutti K."/>
            <person name="Lindquist E."/>
            <person name="Lipzen A."/>
            <person name="Khouja H.-R."/>
            <person name="Murat C."/>
            <person name="Ohm R."/>
            <person name="Olson A."/>
            <person name="Spatafora J."/>
            <person name="Veneault-Fourrey C."/>
            <person name="Henrissat B."/>
            <person name="Grigoriev I."/>
            <person name="Martin F."/>
            <person name="Perotto S."/>
        </authorList>
    </citation>
    <scope>NUCLEOTIDE SEQUENCE [LARGE SCALE GENOMIC DNA]</scope>
    <source>
        <strain evidence="2 3">E</strain>
    </source>
</reference>
<name>A0A2J6TX50_9HELO</name>
<feature type="compositionally biased region" description="Polar residues" evidence="1">
    <location>
        <begin position="54"/>
        <end position="64"/>
    </location>
</feature>
<dbReference type="RefSeq" id="XP_024744501.1">
    <property type="nucleotide sequence ID" value="XM_024882317.1"/>
</dbReference>